<gene>
    <name evidence="9" type="ORF">RJ640_015992</name>
</gene>
<dbReference type="InterPro" id="IPR036322">
    <property type="entry name" value="WD40_repeat_dom_sf"/>
</dbReference>
<dbReference type="SMART" id="SM00320">
    <property type="entry name" value="WD40"/>
    <property type="match status" value="5"/>
</dbReference>
<dbReference type="AlphaFoldDB" id="A0AA88R8N1"/>
<dbReference type="InterPro" id="IPR012952">
    <property type="entry name" value="BING4_C_dom"/>
</dbReference>
<evidence type="ECO:0000259" key="8">
    <source>
        <dbReference type="SMART" id="SM01033"/>
    </source>
</evidence>
<dbReference type="GO" id="GO:0030686">
    <property type="term" value="C:90S preribosome"/>
    <property type="evidence" value="ECO:0007669"/>
    <property type="project" value="TreeGrafter"/>
</dbReference>
<comment type="subcellular location">
    <subcellularLocation>
        <location evidence="1">Nucleus</location>
        <location evidence="1">Nucleolus</location>
    </subcellularLocation>
</comment>
<dbReference type="InterPro" id="IPR001680">
    <property type="entry name" value="WD40_rpt"/>
</dbReference>
<comment type="caution">
    <text evidence="9">The sequence shown here is derived from an EMBL/GenBank/DDBJ whole genome shotgun (WGS) entry which is preliminary data.</text>
</comment>
<evidence type="ECO:0000256" key="4">
    <source>
        <dbReference type="ARBA" id="ARBA00022737"/>
    </source>
</evidence>
<keyword evidence="10" id="KW-1185">Reference proteome</keyword>
<feature type="domain" description="BING4 C-terminal" evidence="8">
    <location>
        <begin position="405"/>
        <end position="485"/>
    </location>
</feature>
<dbReference type="InterPro" id="IPR015943">
    <property type="entry name" value="WD40/YVTN_repeat-like_dom_sf"/>
</dbReference>
<keyword evidence="4" id="KW-0677">Repeat</keyword>
<evidence type="ECO:0000313" key="10">
    <source>
        <dbReference type="Proteomes" id="UP001187471"/>
    </source>
</evidence>
<dbReference type="FunFam" id="2.130.10.10:FF:000378">
    <property type="entry name" value="U3 small nucleolar RNA-associated protein 7"/>
    <property type="match status" value="1"/>
</dbReference>
<dbReference type="Pfam" id="PF08149">
    <property type="entry name" value="BING4CT"/>
    <property type="match status" value="1"/>
</dbReference>
<feature type="compositionally biased region" description="Basic residues" evidence="7">
    <location>
        <begin position="522"/>
        <end position="539"/>
    </location>
</feature>
<evidence type="ECO:0000313" key="9">
    <source>
        <dbReference type="EMBL" id="KAK2980469.1"/>
    </source>
</evidence>
<evidence type="ECO:0000256" key="5">
    <source>
        <dbReference type="ARBA" id="ARBA00023242"/>
    </source>
</evidence>
<dbReference type="SUPFAM" id="SSF50978">
    <property type="entry name" value="WD40 repeat-like"/>
    <property type="match status" value="1"/>
</dbReference>
<keyword evidence="3 6" id="KW-0853">WD repeat</keyword>
<dbReference type="PANTHER" id="PTHR14085">
    <property type="entry name" value="WD-REPEAT PROTEIN BING4"/>
    <property type="match status" value="1"/>
</dbReference>
<dbReference type="GO" id="GO:0032040">
    <property type="term" value="C:small-subunit processome"/>
    <property type="evidence" value="ECO:0007669"/>
    <property type="project" value="TreeGrafter"/>
</dbReference>
<dbReference type="SMART" id="SM01033">
    <property type="entry name" value="BING4CT"/>
    <property type="match status" value="1"/>
</dbReference>
<dbReference type="PROSITE" id="PS00678">
    <property type="entry name" value="WD_REPEATS_1"/>
    <property type="match status" value="1"/>
</dbReference>
<evidence type="ECO:0000256" key="3">
    <source>
        <dbReference type="ARBA" id="ARBA00022574"/>
    </source>
</evidence>
<evidence type="ECO:0000256" key="6">
    <source>
        <dbReference type="PROSITE-ProRule" id="PRU00221"/>
    </source>
</evidence>
<name>A0AA88R8N1_9ASTE</name>
<dbReference type="PROSITE" id="PS50294">
    <property type="entry name" value="WD_REPEATS_REGION"/>
    <property type="match status" value="1"/>
</dbReference>
<proteinExistence type="predicted"/>
<feature type="repeat" description="WD" evidence="6">
    <location>
        <begin position="326"/>
        <end position="367"/>
    </location>
</feature>
<evidence type="ECO:0000256" key="1">
    <source>
        <dbReference type="ARBA" id="ARBA00004604"/>
    </source>
</evidence>
<keyword evidence="5" id="KW-0539">Nucleus</keyword>
<evidence type="ECO:0000256" key="2">
    <source>
        <dbReference type="ARBA" id="ARBA00022552"/>
    </source>
</evidence>
<accession>A0AA88R8N1</accession>
<dbReference type="InterPro" id="IPR019775">
    <property type="entry name" value="WD40_repeat_CS"/>
</dbReference>
<evidence type="ECO:0000256" key="7">
    <source>
        <dbReference type="SAM" id="MobiDB-lite"/>
    </source>
</evidence>
<protein>
    <recommendedName>
        <fullName evidence="8">BING4 C-terminal domain-containing protein</fullName>
    </recommendedName>
</protein>
<dbReference type="Pfam" id="PF00400">
    <property type="entry name" value="WD40"/>
    <property type="match status" value="1"/>
</dbReference>
<dbReference type="PROSITE" id="PS50082">
    <property type="entry name" value="WD_REPEATS_2"/>
    <property type="match status" value="1"/>
</dbReference>
<dbReference type="EMBL" id="JAVXUO010001630">
    <property type="protein sequence ID" value="KAK2980469.1"/>
    <property type="molecule type" value="Genomic_DNA"/>
</dbReference>
<sequence>MGARQENGTPRKLASVTEEEIANVTDNEVRKYLRGEGANLEVWTIVVTSWDTLDESPENFMYLQVIQDKKLKGQLAFREELYGKSAKAAAKAEKWLMPTEGGYLDAEGIEKTWRIKQDTIAREVDISSSKKQYDIVLPDFGPYTLDFTSSGRYMAAAGHKGHLAIIDLQNLGVIKELQDEMMLIGVTGIVVNENVEFRGRGTLMYVREAVRDVVFLHNELFFAAAQNKYLYIYNRDGTELHCLKEHGAVLKLQFLKNHFLLASINNFGQLHYQDVTTGEMVNSYRTGLGRSDVLQVNPFNGVIASGHSGGTVNMWKPTSAAPLVKMLCHHGPVTGLAFHPNGHLMATAGMDKKIKLWDLRKFQVLQTLPGHAKTLDFSQKGLLATATGSFIQVLGDFSGSQKYSRYMGHSMAKGYQIQKVSFRPYEDVLGIGHSMGWSSILIPGAGEPNFDSWVANPFETSKQRREKEVRSLLDKLPAEAIMLDPSKIGTVRSARKKEKPTKQEREAEIEAAVAAAKSVLLKKKTKGRNKPSKLVKKRQQGIERAKRPLLEQQMEEELSKKKKRKMSEDNQLPKSLQRFARKTATA</sequence>
<dbReference type="PANTHER" id="PTHR14085:SF3">
    <property type="entry name" value="WD REPEAT-CONTAINING PROTEIN 46"/>
    <property type="match status" value="1"/>
</dbReference>
<reference evidence="9" key="1">
    <citation type="submission" date="2022-12" db="EMBL/GenBank/DDBJ databases">
        <title>Draft genome assemblies for two species of Escallonia (Escalloniales).</title>
        <authorList>
            <person name="Chanderbali A."/>
            <person name="Dervinis C."/>
            <person name="Anghel I."/>
            <person name="Soltis D."/>
            <person name="Soltis P."/>
            <person name="Zapata F."/>
        </authorList>
    </citation>
    <scope>NUCLEOTIDE SEQUENCE</scope>
    <source>
        <strain evidence="9">UCBG92.1500</strain>
        <tissue evidence="9">Leaf</tissue>
    </source>
</reference>
<dbReference type="InterPro" id="IPR040315">
    <property type="entry name" value="WDR46/Utp7"/>
</dbReference>
<dbReference type="Proteomes" id="UP001187471">
    <property type="component" value="Unassembled WGS sequence"/>
</dbReference>
<feature type="compositionally biased region" description="Basic and acidic residues" evidence="7">
    <location>
        <begin position="540"/>
        <end position="549"/>
    </location>
</feature>
<keyword evidence="2" id="KW-0698">rRNA processing</keyword>
<organism evidence="9 10">
    <name type="scientific">Escallonia rubra</name>
    <dbReference type="NCBI Taxonomy" id="112253"/>
    <lineage>
        <taxon>Eukaryota</taxon>
        <taxon>Viridiplantae</taxon>
        <taxon>Streptophyta</taxon>
        <taxon>Embryophyta</taxon>
        <taxon>Tracheophyta</taxon>
        <taxon>Spermatophyta</taxon>
        <taxon>Magnoliopsida</taxon>
        <taxon>eudicotyledons</taxon>
        <taxon>Gunneridae</taxon>
        <taxon>Pentapetalae</taxon>
        <taxon>asterids</taxon>
        <taxon>campanulids</taxon>
        <taxon>Escalloniales</taxon>
        <taxon>Escalloniaceae</taxon>
        <taxon>Escallonia</taxon>
    </lineage>
</organism>
<feature type="region of interest" description="Disordered" evidence="7">
    <location>
        <begin position="522"/>
        <end position="586"/>
    </location>
</feature>
<dbReference type="Gene3D" id="2.130.10.10">
    <property type="entry name" value="YVTN repeat-like/Quinoprotein amine dehydrogenase"/>
    <property type="match status" value="2"/>
</dbReference>
<dbReference type="GO" id="GO:0000462">
    <property type="term" value="P:maturation of SSU-rRNA from tricistronic rRNA transcript (SSU-rRNA, 5.8S rRNA, LSU-rRNA)"/>
    <property type="evidence" value="ECO:0007669"/>
    <property type="project" value="TreeGrafter"/>
</dbReference>